<dbReference type="PANTHER" id="PTHR46112:SF2">
    <property type="entry name" value="XAA-PRO AMINOPEPTIDASE P-RELATED"/>
    <property type="match status" value="1"/>
</dbReference>
<name>A0A5M9MUV3_9EURO</name>
<dbReference type="OrthoDB" id="9995434at2759"/>
<dbReference type="PANTHER" id="PTHR46112">
    <property type="entry name" value="AMINOPEPTIDASE"/>
    <property type="match status" value="1"/>
</dbReference>
<evidence type="ECO:0000313" key="3">
    <source>
        <dbReference type="Proteomes" id="UP000324241"/>
    </source>
</evidence>
<sequence length="422" mass="47493">MLARSVACSEGSYGSCSLVTELLSRLEEFQQCSIKNLQETGLYLLDNASPIVLEEFEERCDRLARALIADGADAFVIDPGYMFKYFGNVSQPEWEGTCRSPSPWTSYIILWEEHWNLYDTLKSLNVFPSLNRTPRIMVDEEMCDFIKCGLGNAGFEIVRPMGEVEHVRQIQSEKEVGILRAVNTGTVEVVRQMRKCELFHPYLPSATQVLLNLGLYPGLTESQIAEVLDNTLPSASFEPFFDIVLFDENAANAHGGTNGSKILEAETFVLIDVELRSIFSAIHLIFVARSSPHFLKSHLGMTQYRRVWDIVLEAQMQSRLQFRRPRPPQMWTSQLTGSIATQAMAIHLPRVRHGIGIKAHESPYLNKGNHATLLKAGMTFASEPGIYLVDKFGVRHEDIFLVQRDAEPILLTGSQAQGPWNP</sequence>
<dbReference type="InterPro" id="IPR029149">
    <property type="entry name" value="Creatin/AminoP/Spt16_N"/>
</dbReference>
<dbReference type="InterPro" id="IPR050659">
    <property type="entry name" value="Peptidase_M24B"/>
</dbReference>
<evidence type="ECO:0000313" key="2">
    <source>
        <dbReference type="EMBL" id="KAA8646277.1"/>
    </source>
</evidence>
<proteinExistence type="predicted"/>
<protein>
    <recommendedName>
        <fullName evidence="1">Peptidase M24 domain-containing protein</fullName>
    </recommendedName>
</protein>
<dbReference type="RefSeq" id="XP_033425638.1">
    <property type="nucleotide sequence ID" value="XM_033572323.1"/>
</dbReference>
<reference evidence="2 3" key="1">
    <citation type="submission" date="2019-08" db="EMBL/GenBank/DDBJ databases">
        <title>The genome sequence of a newly discovered highly antifungal drug resistant Aspergillus species, Aspergillus tanneri NIH 1004.</title>
        <authorList>
            <person name="Mounaud S."/>
            <person name="Singh I."/>
            <person name="Joardar V."/>
            <person name="Pakala S."/>
            <person name="Pakala S."/>
            <person name="Venepally P."/>
            <person name="Chung J.K."/>
            <person name="Losada L."/>
            <person name="Nierman W.C."/>
        </authorList>
    </citation>
    <scope>NUCLEOTIDE SEQUENCE [LARGE SCALE GENOMIC DNA]</scope>
    <source>
        <strain evidence="2 3">NIH1004</strain>
    </source>
</reference>
<evidence type="ECO:0000259" key="1">
    <source>
        <dbReference type="Pfam" id="PF00557"/>
    </source>
</evidence>
<dbReference type="InterPro" id="IPR000994">
    <property type="entry name" value="Pept_M24"/>
</dbReference>
<dbReference type="Gene3D" id="3.40.350.10">
    <property type="entry name" value="Creatinase/prolidase N-terminal domain"/>
    <property type="match status" value="1"/>
</dbReference>
<accession>A0A5M9MUV3</accession>
<dbReference type="Gene3D" id="3.90.230.10">
    <property type="entry name" value="Creatinase/methionine aminopeptidase superfamily"/>
    <property type="match status" value="1"/>
</dbReference>
<organism evidence="2 3">
    <name type="scientific">Aspergillus tanneri</name>
    <dbReference type="NCBI Taxonomy" id="1220188"/>
    <lineage>
        <taxon>Eukaryota</taxon>
        <taxon>Fungi</taxon>
        <taxon>Dikarya</taxon>
        <taxon>Ascomycota</taxon>
        <taxon>Pezizomycotina</taxon>
        <taxon>Eurotiomycetes</taxon>
        <taxon>Eurotiomycetidae</taxon>
        <taxon>Eurotiales</taxon>
        <taxon>Aspergillaceae</taxon>
        <taxon>Aspergillus</taxon>
        <taxon>Aspergillus subgen. Circumdati</taxon>
    </lineage>
</organism>
<dbReference type="InterPro" id="IPR036005">
    <property type="entry name" value="Creatinase/aminopeptidase-like"/>
</dbReference>
<dbReference type="VEuPathDB" id="FungiDB:EYZ11_000610"/>
<comment type="caution">
    <text evidence="2">The sequence shown here is derived from an EMBL/GenBank/DDBJ whole genome shotgun (WGS) entry which is preliminary data.</text>
</comment>
<dbReference type="GeneID" id="54330406"/>
<dbReference type="VEuPathDB" id="FungiDB:EYZ11_000601"/>
<dbReference type="SUPFAM" id="SSF55920">
    <property type="entry name" value="Creatinase/aminopeptidase"/>
    <property type="match status" value="1"/>
</dbReference>
<dbReference type="AlphaFoldDB" id="A0A5M9MUV3"/>
<dbReference type="EMBL" id="QUQM01000007">
    <property type="protein sequence ID" value="KAA8646277.1"/>
    <property type="molecule type" value="Genomic_DNA"/>
</dbReference>
<gene>
    <name evidence="2" type="ORF">ATNIH1004_007704</name>
</gene>
<dbReference type="Pfam" id="PF00557">
    <property type="entry name" value="Peptidase_M24"/>
    <property type="match status" value="1"/>
</dbReference>
<dbReference type="Proteomes" id="UP000324241">
    <property type="component" value="Unassembled WGS sequence"/>
</dbReference>
<feature type="domain" description="Peptidase M24" evidence="1">
    <location>
        <begin position="215"/>
        <end position="403"/>
    </location>
</feature>